<gene>
    <name evidence="1" type="ORF">ECC02_009123</name>
</gene>
<dbReference type="Proteomes" id="UP000583944">
    <property type="component" value="Unassembled WGS sequence"/>
</dbReference>
<name>A0A7J6XUT9_TRYCR</name>
<organism evidence="1 2">
    <name type="scientific">Trypanosoma cruzi</name>
    <dbReference type="NCBI Taxonomy" id="5693"/>
    <lineage>
        <taxon>Eukaryota</taxon>
        <taxon>Discoba</taxon>
        <taxon>Euglenozoa</taxon>
        <taxon>Kinetoplastea</taxon>
        <taxon>Metakinetoplastina</taxon>
        <taxon>Trypanosomatida</taxon>
        <taxon>Trypanosomatidae</taxon>
        <taxon>Trypanosoma</taxon>
        <taxon>Schizotrypanum</taxon>
    </lineage>
</organism>
<dbReference type="EMBL" id="JABDHM010000112">
    <property type="protein sequence ID" value="KAF5218005.1"/>
    <property type="molecule type" value="Genomic_DNA"/>
</dbReference>
<sequence>MEHCSNLNIFCNVRGQFIKVQQRDSRFKGACEPVNDHPRRRIATPTLQGDLNDVKYFHRMAPTTQSRGIKYRLAAPHAMQQSKTISNTACDKYTERRRSKYPPHLSISNRPVKGRSVIQYPRTQQIWRQKAARCQMPKGSHFFPRGTSTDECNCRALRPLDRLETTLRPHGNGSMWLAIRSSRRGKTVQKVGWWARTFASLMPASTARVKLVFPTAALRVAETPALTLTMTSASACNS</sequence>
<comment type="caution">
    <text evidence="1">The sequence shown here is derived from an EMBL/GenBank/DDBJ whole genome shotgun (WGS) entry which is preliminary data.</text>
</comment>
<proteinExistence type="predicted"/>
<protein>
    <submittedName>
        <fullName evidence="1">Uncharacterized protein</fullName>
    </submittedName>
</protein>
<evidence type="ECO:0000313" key="1">
    <source>
        <dbReference type="EMBL" id="KAF5218005.1"/>
    </source>
</evidence>
<accession>A0A7J6XUT9</accession>
<dbReference type="AlphaFoldDB" id="A0A7J6XUT9"/>
<dbReference type="VEuPathDB" id="TriTrypDB:ECC02_009123"/>
<reference evidence="1 2" key="1">
    <citation type="journal article" date="2019" name="Genome Biol. Evol.">
        <title>Nanopore Sequencing Significantly Improves Genome Assembly of the Protozoan Parasite Trypanosoma cruzi.</title>
        <authorList>
            <person name="Diaz-Viraque F."/>
            <person name="Pita S."/>
            <person name="Greif G."/>
            <person name="de Souza R.C.M."/>
            <person name="Iraola G."/>
            <person name="Robello C."/>
        </authorList>
    </citation>
    <scope>NUCLEOTIDE SEQUENCE [LARGE SCALE GENOMIC DNA]</scope>
    <source>
        <strain evidence="1 2">Berenice</strain>
    </source>
</reference>
<evidence type="ECO:0000313" key="2">
    <source>
        <dbReference type="Proteomes" id="UP000583944"/>
    </source>
</evidence>